<dbReference type="KEGG" id="ntp:CRH09_16935"/>
<reference evidence="1 2" key="1">
    <citation type="submission" date="2017-10" db="EMBL/GenBank/DDBJ databases">
        <title>Comparative genomics between pathogenic Norcardia.</title>
        <authorList>
            <person name="Zeng L."/>
        </authorList>
    </citation>
    <scope>NUCLEOTIDE SEQUENCE [LARGE SCALE GENOMIC DNA]</scope>
    <source>
        <strain evidence="1 2">NC_YFY_NT001</strain>
    </source>
</reference>
<gene>
    <name evidence="1" type="ORF">CRH09_16935</name>
</gene>
<sequence length="76" mass="8479">MATRLNITLPDAVAAKLRAASDNKPSEYITRAITRQMLEDDLRALAEWEKTNPPNPERDRAADAEAETILFGRAPE</sequence>
<dbReference type="Proteomes" id="UP000221961">
    <property type="component" value="Chromosome"/>
</dbReference>
<dbReference type="GeneID" id="88359060"/>
<dbReference type="AlphaFoldDB" id="A0A291RKD9"/>
<accession>A0A291RKD9</accession>
<dbReference type="RefSeq" id="WP_098694762.1">
    <property type="nucleotide sequence ID" value="NZ_CP023778.1"/>
</dbReference>
<protein>
    <recommendedName>
        <fullName evidence="3">CopG family transcriptional regulator</fullName>
    </recommendedName>
</protein>
<name>A0A291RKD9_9NOCA</name>
<organism evidence="1 2">
    <name type="scientific">Nocardia terpenica</name>
    <dbReference type="NCBI Taxonomy" id="455432"/>
    <lineage>
        <taxon>Bacteria</taxon>
        <taxon>Bacillati</taxon>
        <taxon>Actinomycetota</taxon>
        <taxon>Actinomycetes</taxon>
        <taxon>Mycobacteriales</taxon>
        <taxon>Nocardiaceae</taxon>
        <taxon>Nocardia</taxon>
    </lineage>
</organism>
<evidence type="ECO:0008006" key="3">
    <source>
        <dbReference type="Google" id="ProtNLM"/>
    </source>
</evidence>
<proteinExistence type="predicted"/>
<evidence type="ECO:0000313" key="1">
    <source>
        <dbReference type="EMBL" id="ATL67634.1"/>
    </source>
</evidence>
<evidence type="ECO:0000313" key="2">
    <source>
        <dbReference type="Proteomes" id="UP000221961"/>
    </source>
</evidence>
<dbReference type="EMBL" id="CP023778">
    <property type="protein sequence ID" value="ATL67634.1"/>
    <property type="molecule type" value="Genomic_DNA"/>
</dbReference>